<dbReference type="InterPro" id="IPR036291">
    <property type="entry name" value="NAD(P)-bd_dom_sf"/>
</dbReference>
<reference evidence="1 2" key="1">
    <citation type="submission" date="2023-01" db="EMBL/GenBank/DDBJ databases">
        <title>Analysis of 21 Apiospora genomes using comparative genomics revels a genus with tremendous synthesis potential of carbohydrate active enzymes and secondary metabolites.</title>
        <authorList>
            <person name="Sorensen T."/>
        </authorList>
    </citation>
    <scope>NUCLEOTIDE SEQUENCE [LARGE SCALE GENOMIC DNA]</scope>
    <source>
        <strain evidence="1 2">CBS 33761</strain>
    </source>
</reference>
<organism evidence="1 2">
    <name type="scientific">Apiospora rasikravindrae</name>
    <dbReference type="NCBI Taxonomy" id="990691"/>
    <lineage>
        <taxon>Eukaryota</taxon>
        <taxon>Fungi</taxon>
        <taxon>Dikarya</taxon>
        <taxon>Ascomycota</taxon>
        <taxon>Pezizomycotina</taxon>
        <taxon>Sordariomycetes</taxon>
        <taxon>Xylariomycetidae</taxon>
        <taxon>Amphisphaeriales</taxon>
        <taxon>Apiosporaceae</taxon>
        <taxon>Apiospora</taxon>
    </lineage>
</organism>
<dbReference type="Gene3D" id="3.40.50.720">
    <property type="entry name" value="NAD(P)-binding Rossmann-like Domain"/>
    <property type="match status" value="1"/>
</dbReference>
<gene>
    <name evidence="1" type="ORF">PG993_014437</name>
</gene>
<comment type="caution">
    <text evidence="1">The sequence shown here is derived from an EMBL/GenBank/DDBJ whole genome shotgun (WGS) entry which is preliminary data.</text>
</comment>
<dbReference type="EMBL" id="JAQQWK010000014">
    <property type="protein sequence ID" value="KAK8016248.1"/>
    <property type="molecule type" value="Genomic_DNA"/>
</dbReference>
<evidence type="ECO:0000313" key="2">
    <source>
        <dbReference type="Proteomes" id="UP001444661"/>
    </source>
</evidence>
<dbReference type="SUPFAM" id="SSF51735">
    <property type="entry name" value="NAD(P)-binding Rossmann-fold domains"/>
    <property type="match status" value="1"/>
</dbReference>
<accession>A0ABR1RPS5</accession>
<proteinExistence type="predicted"/>
<evidence type="ECO:0008006" key="3">
    <source>
        <dbReference type="Google" id="ProtNLM"/>
    </source>
</evidence>
<sequence length="198" mass="21212">MSNDKRLIAVIGGTGAQGIPIVRDLAPSGSYELRGTFASEADLRSLFLGAWGAFVNIDGFNNGEKTEIFWTMRAYELAAEAGVEMFVYGALDYYLKKAGYDSAFRTGHADAKGRMADWILAQTREDASSDGSSKMKAGCITPSWMKSTLTASGAPRSGSAWRSRGHGGLGQDTLCERVQSDRLVPVLKVAEEGGARSL</sequence>
<dbReference type="Proteomes" id="UP001444661">
    <property type="component" value="Unassembled WGS sequence"/>
</dbReference>
<evidence type="ECO:0000313" key="1">
    <source>
        <dbReference type="EMBL" id="KAK8016248.1"/>
    </source>
</evidence>
<protein>
    <recommendedName>
        <fullName evidence="3">NmrA-like domain-containing protein</fullName>
    </recommendedName>
</protein>
<keyword evidence="2" id="KW-1185">Reference proteome</keyword>
<name>A0ABR1RPS5_9PEZI</name>